<evidence type="ECO:0000313" key="3">
    <source>
        <dbReference type="Proteomes" id="UP000800038"/>
    </source>
</evidence>
<proteinExistence type="predicted"/>
<feature type="transmembrane region" description="Helical" evidence="1">
    <location>
        <begin position="182"/>
        <end position="203"/>
    </location>
</feature>
<dbReference type="AlphaFoldDB" id="A0A6A5T4W4"/>
<keyword evidence="1" id="KW-1133">Transmembrane helix</keyword>
<reference evidence="2" key="1">
    <citation type="journal article" date="2020" name="Stud. Mycol.">
        <title>101 Dothideomycetes genomes: a test case for predicting lifestyles and emergence of pathogens.</title>
        <authorList>
            <person name="Haridas S."/>
            <person name="Albert R."/>
            <person name="Binder M."/>
            <person name="Bloem J."/>
            <person name="Labutti K."/>
            <person name="Salamov A."/>
            <person name="Andreopoulos B."/>
            <person name="Baker S."/>
            <person name="Barry K."/>
            <person name="Bills G."/>
            <person name="Bluhm B."/>
            <person name="Cannon C."/>
            <person name="Castanera R."/>
            <person name="Culley D."/>
            <person name="Daum C."/>
            <person name="Ezra D."/>
            <person name="Gonzalez J."/>
            <person name="Henrissat B."/>
            <person name="Kuo A."/>
            <person name="Liang C."/>
            <person name="Lipzen A."/>
            <person name="Lutzoni F."/>
            <person name="Magnuson J."/>
            <person name="Mondo S."/>
            <person name="Nolan M."/>
            <person name="Ohm R."/>
            <person name="Pangilinan J."/>
            <person name="Park H.-J."/>
            <person name="Ramirez L."/>
            <person name="Alfaro M."/>
            <person name="Sun H."/>
            <person name="Tritt A."/>
            <person name="Yoshinaga Y."/>
            <person name="Zwiers L.-H."/>
            <person name="Turgeon B."/>
            <person name="Goodwin S."/>
            <person name="Spatafora J."/>
            <person name="Crous P."/>
            <person name="Grigoriev I."/>
        </authorList>
    </citation>
    <scope>NUCLEOTIDE SEQUENCE</scope>
    <source>
        <strain evidence="2">CBS 161.51</strain>
    </source>
</reference>
<protein>
    <submittedName>
        <fullName evidence="2">Uncharacterized protein</fullName>
    </submittedName>
</protein>
<keyword evidence="1" id="KW-0472">Membrane</keyword>
<name>A0A6A5T4W4_9PLEO</name>
<evidence type="ECO:0000313" key="2">
    <source>
        <dbReference type="EMBL" id="KAF1946759.1"/>
    </source>
</evidence>
<keyword evidence="3" id="KW-1185">Reference proteome</keyword>
<sequence>MFDTLLGVSKQTFIENKVFPANDDDKFNDNKCTFCWGPYDQDHPERFLDDSLERLIQIIVVAVHKFSAIWRILPPWMSFPIRFWWHMNNVYYYAELLLHSCTNVHARNPNFDMDAAVTMSLLFSHLLSKLEISWFLIRAVSKVAWPDYEPIYAPNMLDSVGVVIGLSCGGAHGKFSNWGDRVMFFFVVIAALLLKTFAVTFFLSSNFSIATAGQSRFCFLCY</sequence>
<dbReference type="OrthoDB" id="3691193at2759"/>
<accession>A0A6A5T4W4</accession>
<gene>
    <name evidence="2" type="ORF">EJ02DRAFT_335274</name>
</gene>
<evidence type="ECO:0000256" key="1">
    <source>
        <dbReference type="SAM" id="Phobius"/>
    </source>
</evidence>
<dbReference type="Proteomes" id="UP000800038">
    <property type="component" value="Unassembled WGS sequence"/>
</dbReference>
<keyword evidence="1" id="KW-0812">Transmembrane</keyword>
<dbReference type="EMBL" id="ML976001">
    <property type="protein sequence ID" value="KAF1946759.1"/>
    <property type="molecule type" value="Genomic_DNA"/>
</dbReference>
<organism evidence="2 3">
    <name type="scientific">Clathrospora elynae</name>
    <dbReference type="NCBI Taxonomy" id="706981"/>
    <lineage>
        <taxon>Eukaryota</taxon>
        <taxon>Fungi</taxon>
        <taxon>Dikarya</taxon>
        <taxon>Ascomycota</taxon>
        <taxon>Pezizomycotina</taxon>
        <taxon>Dothideomycetes</taxon>
        <taxon>Pleosporomycetidae</taxon>
        <taxon>Pleosporales</taxon>
        <taxon>Diademaceae</taxon>
        <taxon>Clathrospora</taxon>
    </lineage>
</organism>